<comment type="caution">
    <text evidence="2">The sequence shown here is derived from an EMBL/GenBank/DDBJ whole genome shotgun (WGS) entry which is preliminary data.</text>
</comment>
<protein>
    <submittedName>
        <fullName evidence="2">Uncharacterized protein</fullName>
    </submittedName>
</protein>
<name>A0ABU6K8D4_9RHOO</name>
<evidence type="ECO:0000313" key="2">
    <source>
        <dbReference type="EMBL" id="MEC5387255.1"/>
    </source>
</evidence>
<evidence type="ECO:0000256" key="1">
    <source>
        <dbReference type="SAM" id="Coils"/>
    </source>
</evidence>
<sequence>MTPDVEVMKAWQCIGCGRIDGPQTCVGVCQDRKVELVYAAEYKDMRDEYRKQLAEADALIAKLTAQMSLIVNTRPSKEQWERSFRALQKYAREGLDKAEGYAKRRAENDWL</sequence>
<evidence type="ECO:0000313" key="3">
    <source>
        <dbReference type="Proteomes" id="UP001331561"/>
    </source>
</evidence>
<keyword evidence="3" id="KW-1185">Reference proteome</keyword>
<reference evidence="2 3" key="1">
    <citation type="submission" date="2024-01" db="EMBL/GenBank/DDBJ databases">
        <title>Uliginosibacterium soil sp. nov.</title>
        <authorList>
            <person name="Lv Y."/>
        </authorList>
    </citation>
    <scope>NUCLEOTIDE SEQUENCE [LARGE SCALE GENOMIC DNA]</scope>
    <source>
        <strain evidence="2 3">H3</strain>
    </source>
</reference>
<dbReference type="Proteomes" id="UP001331561">
    <property type="component" value="Unassembled WGS sequence"/>
</dbReference>
<dbReference type="RefSeq" id="WP_327600231.1">
    <property type="nucleotide sequence ID" value="NZ_JAYXHS010000003.1"/>
</dbReference>
<dbReference type="EMBL" id="JAYXHS010000003">
    <property type="protein sequence ID" value="MEC5387255.1"/>
    <property type="molecule type" value="Genomic_DNA"/>
</dbReference>
<feature type="coiled-coil region" evidence="1">
    <location>
        <begin position="39"/>
        <end position="66"/>
    </location>
</feature>
<accession>A0ABU6K8D4</accession>
<organism evidence="2 3">
    <name type="scientific">Uliginosibacterium silvisoli</name>
    <dbReference type="NCBI Taxonomy" id="3114758"/>
    <lineage>
        <taxon>Bacteria</taxon>
        <taxon>Pseudomonadati</taxon>
        <taxon>Pseudomonadota</taxon>
        <taxon>Betaproteobacteria</taxon>
        <taxon>Rhodocyclales</taxon>
        <taxon>Zoogloeaceae</taxon>
        <taxon>Uliginosibacterium</taxon>
    </lineage>
</organism>
<proteinExistence type="predicted"/>
<keyword evidence="1" id="KW-0175">Coiled coil</keyword>
<gene>
    <name evidence="2" type="ORF">VVD49_16110</name>
</gene>